<evidence type="ECO:0000313" key="3">
    <source>
        <dbReference type="Proteomes" id="UP000035057"/>
    </source>
</evidence>
<sequence>MTTRKRALIAAGILASTLAATSPFAFAHERNGDHSRGKHDIEQMCEQFREGNGPFNREQRRAEMQERRAAMADRLQLTDEQREIWQEIQQEQFEKHQKRMDKYRGKMEKRCDRVLDNNEEK</sequence>
<dbReference type="Proteomes" id="UP000035057">
    <property type="component" value="Unassembled WGS sequence"/>
</dbReference>
<accession>A0A072N2H9</accession>
<dbReference type="RefSeq" id="WP_036131210.1">
    <property type="nucleotide sequence ID" value="NZ_ANIE01000005.1"/>
</dbReference>
<dbReference type="AlphaFoldDB" id="A0A072N2H9"/>
<keyword evidence="3" id="KW-1185">Reference proteome</keyword>
<dbReference type="OrthoDB" id="6372011at2"/>
<dbReference type="STRING" id="1137280.D777_01781"/>
<evidence type="ECO:0000313" key="2">
    <source>
        <dbReference type="EMBL" id="KEF31432.1"/>
    </source>
</evidence>
<proteinExistence type="predicted"/>
<name>A0A072N2H9_9GAMM</name>
<comment type="caution">
    <text evidence="2">The sequence shown here is derived from an EMBL/GenBank/DDBJ whole genome shotgun (WGS) entry which is preliminary data.</text>
</comment>
<feature type="chain" id="PRO_5001682139" evidence="1">
    <location>
        <begin position="28"/>
        <end position="121"/>
    </location>
</feature>
<protein>
    <submittedName>
        <fullName evidence="2">Uncharacterized protein</fullName>
    </submittedName>
</protein>
<dbReference type="PATRIC" id="fig|1137280.3.peg.1597"/>
<keyword evidence="1" id="KW-0732">Signal</keyword>
<evidence type="ECO:0000256" key="1">
    <source>
        <dbReference type="SAM" id="SignalP"/>
    </source>
</evidence>
<dbReference type="EMBL" id="ANIE01000005">
    <property type="protein sequence ID" value="KEF31432.1"/>
    <property type="molecule type" value="Genomic_DNA"/>
</dbReference>
<gene>
    <name evidence="2" type="ORF">D777_01781</name>
</gene>
<feature type="signal peptide" evidence="1">
    <location>
        <begin position="1"/>
        <end position="27"/>
    </location>
</feature>
<reference evidence="2 3" key="1">
    <citation type="submission" date="2012-12" db="EMBL/GenBank/DDBJ databases">
        <title>Genome assembly of Marinobacter sp. AK21.</title>
        <authorList>
            <person name="Khatri I."/>
            <person name="Kumar R."/>
            <person name="Vaidya B."/>
            <person name="Subramanian S."/>
            <person name="Pinnaka A."/>
        </authorList>
    </citation>
    <scope>NUCLEOTIDE SEQUENCE [LARGE SCALE GENOMIC DNA]</scope>
    <source>
        <strain evidence="2 3">AK21</strain>
    </source>
</reference>
<organism evidence="2 3">
    <name type="scientific">Marinobacter nitratireducens</name>
    <dbReference type="NCBI Taxonomy" id="1137280"/>
    <lineage>
        <taxon>Bacteria</taxon>
        <taxon>Pseudomonadati</taxon>
        <taxon>Pseudomonadota</taxon>
        <taxon>Gammaproteobacteria</taxon>
        <taxon>Pseudomonadales</taxon>
        <taxon>Marinobacteraceae</taxon>
        <taxon>Marinobacter</taxon>
    </lineage>
</organism>